<accession>A0A7S2JUD3</accession>
<reference evidence="2" key="1">
    <citation type="submission" date="2021-01" db="EMBL/GenBank/DDBJ databases">
        <authorList>
            <person name="Corre E."/>
            <person name="Pelletier E."/>
            <person name="Niang G."/>
            <person name="Scheremetjew M."/>
            <person name="Finn R."/>
            <person name="Kale V."/>
            <person name="Holt S."/>
            <person name="Cochrane G."/>
            <person name="Meng A."/>
            <person name="Brown T."/>
            <person name="Cohen L."/>
        </authorList>
    </citation>
    <scope>NUCLEOTIDE SEQUENCE</scope>
    <source>
        <strain evidence="2">B650</strain>
    </source>
</reference>
<feature type="region of interest" description="Disordered" evidence="1">
    <location>
        <begin position="947"/>
        <end position="967"/>
    </location>
</feature>
<feature type="compositionally biased region" description="Polar residues" evidence="1">
    <location>
        <begin position="832"/>
        <end position="868"/>
    </location>
</feature>
<dbReference type="AlphaFoldDB" id="A0A7S2JUD3"/>
<organism evidence="2">
    <name type="scientific">Leptocylindrus danicus</name>
    <dbReference type="NCBI Taxonomy" id="163516"/>
    <lineage>
        <taxon>Eukaryota</taxon>
        <taxon>Sar</taxon>
        <taxon>Stramenopiles</taxon>
        <taxon>Ochrophyta</taxon>
        <taxon>Bacillariophyta</taxon>
        <taxon>Coscinodiscophyceae</taxon>
        <taxon>Chaetocerotophycidae</taxon>
        <taxon>Leptocylindrales</taxon>
        <taxon>Leptocylindraceae</taxon>
        <taxon>Leptocylindrus</taxon>
    </lineage>
</organism>
<gene>
    <name evidence="2" type="ORF">LDAN0321_LOCUS1222</name>
</gene>
<name>A0A7S2JUD3_9STRA</name>
<evidence type="ECO:0000256" key="1">
    <source>
        <dbReference type="SAM" id="MobiDB-lite"/>
    </source>
</evidence>
<proteinExistence type="predicted"/>
<feature type="compositionally biased region" description="Basic residues" evidence="1">
    <location>
        <begin position="399"/>
        <end position="429"/>
    </location>
</feature>
<sequence>MCAGVPQQYFKTASSYYLKYVDAAEFFNPTCYANAYRHSPYPLKLNVLPKHFSEHGFIDEDLLKIRICGKLIYFSDQDMLVCDANRYECLNSVKEYMIRLVKQLSRSYLLSEFWDATRDFSWESLVVDAKSPKYLAKLLVELVDAAHIRSFGDDWITSANHPKNSEENRTDKGYVQLPEDWTVAAERKSRAWIRSINVCRFDAATRHSMRMNRKGKIKEESNSAQDAAITSCGAKKSPAKKSGMTEESSSNRENMRGDTLIQGHENDPQTKNDVNVLKNSLSGADGRVGIDGDGEAAVSDGKKMNMANEAILGRNNEVKAETSEQTIVATGYSHVLAGDKDADAVALKGDDAADKPYSNAMKSFVDEKATQFNSDISKKVAALPVQECETQAEGASEKKRGKGKRTSKKKASNVQGKSRRRSGRVKSRNVTHDEIGSRTLKIDVAQHIGGNFLSLEPTERDMKVAALQKLVEEPFEKEIIWPICGRMLYPPVGNLSPHDVKALGRRAGSIAVPFLLYSDKFEVAQPSTGHIWRKDTLNCRTLQELAIQIRIIDEHLNKPVIHTCENMGKRTNHAKTAIQKVIKCIQRDEQTGQLEYLLYNRGKHKGCWLNDEKVDLSALILERSIRIDERKRLFLERAAVKEKREKEEMHARNIAAQKAKALEVAKVNAQKAIEHAQSLSSMATQKGETSSLALAALNAAVASATKAEKDMQEHAPPTLAPSNVEALRALATKITARFKEVLQRHQGETVELLRESARLNLGAVPAERMNKVRLANLAVLRAINEEVRKRFGDKRCLAEQALTQKLAKFEQDGVQQYIKETEQQRLAASRARQVQNNHTSNIQTGTGGYNYNTQQQTHGTNWGQKQQAPLDQNPNWRGIMNGDHSSQPKQGIPMQVLQHNHHAPTMNQQCIPGSIQRQLDVVNSLPQQNVHGNAQTGDRQQYMLQQQNNSHMSQNRMQQNPFNPNQL</sequence>
<feature type="region of interest" description="Disordered" evidence="1">
    <location>
        <begin position="388"/>
        <end position="432"/>
    </location>
</feature>
<evidence type="ECO:0000313" key="2">
    <source>
        <dbReference type="EMBL" id="CAD9557658.1"/>
    </source>
</evidence>
<feature type="region of interest" description="Disordered" evidence="1">
    <location>
        <begin position="210"/>
        <end position="274"/>
    </location>
</feature>
<protein>
    <submittedName>
        <fullName evidence="2">Uncharacterized protein</fullName>
    </submittedName>
</protein>
<dbReference type="EMBL" id="HBGY01001796">
    <property type="protein sequence ID" value="CAD9557658.1"/>
    <property type="molecule type" value="Transcribed_RNA"/>
</dbReference>
<feature type="region of interest" description="Disordered" evidence="1">
    <location>
        <begin position="830"/>
        <end position="868"/>
    </location>
</feature>